<dbReference type="InterPro" id="IPR002048">
    <property type="entry name" value="EF_hand_dom"/>
</dbReference>
<evidence type="ECO:0000256" key="2">
    <source>
        <dbReference type="SAM" id="Phobius"/>
    </source>
</evidence>
<proteinExistence type="inferred from homology"/>
<dbReference type="GO" id="GO:0005509">
    <property type="term" value="F:calcium ion binding"/>
    <property type="evidence" value="ECO:0007669"/>
    <property type="project" value="InterPro"/>
</dbReference>
<dbReference type="GO" id="GO:0004497">
    <property type="term" value="F:monooxygenase activity"/>
    <property type="evidence" value="ECO:0007669"/>
    <property type="project" value="TreeGrafter"/>
</dbReference>
<dbReference type="PANTHER" id="PTHR31495:SF0">
    <property type="entry name" value="BINDING PROTEIN CALEOSIN, PUTATIVE (AFU_ORTHOLOGUE AFUA_5G13750)-RELATED"/>
    <property type="match status" value="1"/>
</dbReference>
<accession>A0A9N8ZFN8</accession>
<keyword evidence="2" id="KW-0812">Transmembrane</keyword>
<gene>
    <name evidence="4" type="ORF">FMOSSE_LOCUS3534</name>
</gene>
<dbReference type="Proteomes" id="UP000789375">
    <property type="component" value="Unassembled WGS sequence"/>
</dbReference>
<dbReference type="Pfam" id="PF05042">
    <property type="entry name" value="Caleosin"/>
    <property type="match status" value="1"/>
</dbReference>
<dbReference type="InterPro" id="IPR007736">
    <property type="entry name" value="Caleosin-related"/>
</dbReference>
<dbReference type="AlphaFoldDB" id="A0A9N8ZFN8"/>
<dbReference type="EMBL" id="CAJVPP010000533">
    <property type="protein sequence ID" value="CAG8491027.1"/>
    <property type="molecule type" value="Genomic_DNA"/>
</dbReference>
<comment type="similarity">
    <text evidence="1">Belongs to the caleosin family.</text>
</comment>
<feature type="transmembrane region" description="Helical" evidence="2">
    <location>
        <begin position="180"/>
        <end position="197"/>
    </location>
</feature>
<evidence type="ECO:0000313" key="4">
    <source>
        <dbReference type="EMBL" id="CAG8491027.1"/>
    </source>
</evidence>
<organism evidence="4 5">
    <name type="scientific">Funneliformis mosseae</name>
    <name type="common">Endomycorrhizal fungus</name>
    <name type="synonym">Glomus mosseae</name>
    <dbReference type="NCBI Taxonomy" id="27381"/>
    <lineage>
        <taxon>Eukaryota</taxon>
        <taxon>Fungi</taxon>
        <taxon>Fungi incertae sedis</taxon>
        <taxon>Mucoromycota</taxon>
        <taxon>Glomeromycotina</taxon>
        <taxon>Glomeromycetes</taxon>
        <taxon>Glomerales</taxon>
        <taxon>Glomeraceae</taxon>
        <taxon>Funneliformis</taxon>
    </lineage>
</organism>
<protein>
    <submittedName>
        <fullName evidence="4">6745_t:CDS:1</fullName>
    </submittedName>
</protein>
<sequence length="249" mass="28544">MTKEVPATLDRKAPIHLKDLGNAGSFSDCHVLASLRLESIPMVHPEKDPIKPQILQQHVEYFDTDGDGVIGPLDTLKRTHELGFNIFFSIFVMTVIHGSFSYVTQKSWIPFFGNPFFNIYIDNIHNAKHGSDSEVLDTEGRYIPEKFEEIFSKYDRNNKGGLNFSDIAHMIYVNANVFDFFGWFSTILEWGTLYLLCAGEKRMISKEDVRTCYDGSLFFRIADQQQQQANNVSDWLKSKIPSLKARSEE</sequence>
<dbReference type="SUPFAM" id="SSF47473">
    <property type="entry name" value="EF-hand"/>
    <property type="match status" value="1"/>
</dbReference>
<keyword evidence="5" id="KW-1185">Reference proteome</keyword>
<comment type="caution">
    <text evidence="4">The sequence shown here is derived from an EMBL/GenBank/DDBJ whole genome shotgun (WGS) entry which is preliminary data.</text>
</comment>
<evidence type="ECO:0000259" key="3">
    <source>
        <dbReference type="PROSITE" id="PS50222"/>
    </source>
</evidence>
<keyword evidence="2" id="KW-1133">Transmembrane helix</keyword>
<evidence type="ECO:0000256" key="1">
    <source>
        <dbReference type="ARBA" id="ARBA00006765"/>
    </source>
</evidence>
<feature type="domain" description="EF-hand" evidence="3">
    <location>
        <begin position="142"/>
        <end position="177"/>
    </location>
</feature>
<dbReference type="PANTHER" id="PTHR31495">
    <property type="entry name" value="PEROXYGENASE 3-RELATED"/>
    <property type="match status" value="1"/>
</dbReference>
<dbReference type="PROSITE" id="PS50222">
    <property type="entry name" value="EF_HAND_2"/>
    <property type="match status" value="1"/>
</dbReference>
<name>A0A9N8ZFN8_FUNMO</name>
<feature type="transmembrane region" description="Helical" evidence="2">
    <location>
        <begin position="82"/>
        <end position="103"/>
    </location>
</feature>
<dbReference type="InterPro" id="IPR011992">
    <property type="entry name" value="EF-hand-dom_pair"/>
</dbReference>
<keyword evidence="2" id="KW-0472">Membrane</keyword>
<evidence type="ECO:0000313" key="5">
    <source>
        <dbReference type="Proteomes" id="UP000789375"/>
    </source>
</evidence>
<reference evidence="4" key="1">
    <citation type="submission" date="2021-06" db="EMBL/GenBank/DDBJ databases">
        <authorList>
            <person name="Kallberg Y."/>
            <person name="Tangrot J."/>
            <person name="Rosling A."/>
        </authorList>
    </citation>
    <scope>NUCLEOTIDE SEQUENCE</scope>
    <source>
        <strain evidence="4">87-6 pot B 2015</strain>
    </source>
</reference>